<dbReference type="EMBL" id="CP034437">
    <property type="protein sequence ID" value="AZN43390.1"/>
    <property type="molecule type" value="Genomic_DNA"/>
</dbReference>
<name>A0A3S9ACD6_9BACL</name>
<evidence type="ECO:0000313" key="3">
    <source>
        <dbReference type="Proteomes" id="UP000272528"/>
    </source>
</evidence>
<dbReference type="InterPro" id="IPR010359">
    <property type="entry name" value="IrrE_HExxH"/>
</dbReference>
<dbReference type="Pfam" id="PF06114">
    <property type="entry name" value="Peptidase_M78"/>
    <property type="match status" value="1"/>
</dbReference>
<dbReference type="AlphaFoldDB" id="A0A3S9ACD6"/>
<accession>A0A3S9ACD6</accession>
<dbReference type="RefSeq" id="WP_126019877.1">
    <property type="nucleotide sequence ID" value="NZ_CP034437.1"/>
</dbReference>
<dbReference type="KEGG" id="palb:EJC50_29625"/>
<proteinExistence type="predicted"/>
<sequence length="205" mass="24820">MIDLSLYRETDLEKWINHAYQENSIHYASDMDLDRIAAIWDVEIRTYTGPSFAEWKEEDYSFIFLNGYLSEEHRREVFFHELSHPLQHAGCQDGGMTLLFRELQETQAGLFQLYASMPFYMLEEFKAIQDRSYYLKVLSEEFVLPLRIVERRIDQIQRRIHQERIDLQFKERHAQQETRSYSDVTRQLMEQLHRQLRKNQVPHNA</sequence>
<organism evidence="2 3">
    <name type="scientific">Paenibacillus albus</name>
    <dbReference type="NCBI Taxonomy" id="2495582"/>
    <lineage>
        <taxon>Bacteria</taxon>
        <taxon>Bacillati</taxon>
        <taxon>Bacillota</taxon>
        <taxon>Bacilli</taxon>
        <taxon>Bacillales</taxon>
        <taxon>Paenibacillaceae</taxon>
        <taxon>Paenibacillus</taxon>
    </lineage>
</organism>
<evidence type="ECO:0000313" key="2">
    <source>
        <dbReference type="EMBL" id="AZN43390.1"/>
    </source>
</evidence>
<protein>
    <recommendedName>
        <fullName evidence="1">IrrE N-terminal-like domain-containing protein</fullName>
    </recommendedName>
</protein>
<dbReference type="Proteomes" id="UP000272528">
    <property type="component" value="Chromosome"/>
</dbReference>
<evidence type="ECO:0000259" key="1">
    <source>
        <dbReference type="Pfam" id="PF06114"/>
    </source>
</evidence>
<keyword evidence="3" id="KW-1185">Reference proteome</keyword>
<dbReference type="OrthoDB" id="2417909at2"/>
<reference evidence="3" key="1">
    <citation type="submission" date="2018-12" db="EMBL/GenBank/DDBJ databases">
        <title>Genome sequence of Peanibacillus sp.</title>
        <authorList>
            <person name="Subramani G."/>
            <person name="Srinivasan S."/>
            <person name="Kim M.K."/>
        </authorList>
    </citation>
    <scope>NUCLEOTIDE SEQUENCE [LARGE SCALE GENOMIC DNA]</scope>
    <source>
        <strain evidence="3">18JY67-1</strain>
    </source>
</reference>
<gene>
    <name evidence="2" type="ORF">EJC50_29625</name>
</gene>
<feature type="domain" description="IrrE N-terminal-like" evidence="1">
    <location>
        <begin position="57"/>
        <end position="153"/>
    </location>
</feature>